<comment type="domain">
    <text evidence="8">The DHHC domain is required for palmitoyltransferase activity.</text>
</comment>
<evidence type="ECO:0000256" key="7">
    <source>
        <dbReference type="ARBA" id="ARBA00023315"/>
    </source>
</evidence>
<evidence type="ECO:0000313" key="10">
    <source>
        <dbReference type="EMBL" id="KAL0428413.1"/>
    </source>
</evidence>
<dbReference type="GO" id="GO:0019706">
    <property type="term" value="F:protein-cysteine S-palmitoyltransferase activity"/>
    <property type="evidence" value="ECO:0007669"/>
    <property type="project" value="UniProtKB-EC"/>
</dbReference>
<dbReference type="EC" id="2.3.1.225" evidence="8"/>
<dbReference type="PANTHER" id="PTHR22883">
    <property type="entry name" value="ZINC FINGER DHHC DOMAIN CONTAINING PROTEIN"/>
    <property type="match status" value="1"/>
</dbReference>
<reference evidence="10" key="2">
    <citation type="journal article" date="2024" name="Plant">
        <title>Genomic evolution and insights into agronomic trait innovations of Sesamum species.</title>
        <authorList>
            <person name="Miao H."/>
            <person name="Wang L."/>
            <person name="Qu L."/>
            <person name="Liu H."/>
            <person name="Sun Y."/>
            <person name="Le M."/>
            <person name="Wang Q."/>
            <person name="Wei S."/>
            <person name="Zheng Y."/>
            <person name="Lin W."/>
            <person name="Duan Y."/>
            <person name="Cao H."/>
            <person name="Xiong S."/>
            <person name="Wang X."/>
            <person name="Wei L."/>
            <person name="Li C."/>
            <person name="Ma Q."/>
            <person name="Ju M."/>
            <person name="Zhao R."/>
            <person name="Li G."/>
            <person name="Mu C."/>
            <person name="Tian Q."/>
            <person name="Mei H."/>
            <person name="Zhang T."/>
            <person name="Gao T."/>
            <person name="Zhang H."/>
        </authorList>
    </citation>
    <scope>NUCLEOTIDE SEQUENCE</scope>
    <source>
        <strain evidence="10">KEN1</strain>
    </source>
</reference>
<sequence length="409" mass="47409">MEIEKPKPQRLYQVWRGSNRFLFGGRLIFGPDVSSLFLSTFLIAGPTLAFCIKISFIIRHRIRENKTALSWYSVLIVAIVLTMMDMFFLFLTSSRDPGIVPRNTRPPESDETPEMNTPSMEWVQGRTPHLKLPRTKDVVVNGHSVKVKFCDTCLLYRPPRASHCSICNNCVQRFDHHCPWLGQCIGIRNYRYFYMFITTSTILCIYVFAVSWFNIVHEKDNVLKAITSDILSDFLIIYCFIAVWFVGGLSVFHFYLISTNQTTYENFRYRYDKKENPYNKGVIKNFQEVFFSKIPPSLHDFRAFVHEDEVMVREPTDHNFMEDSSSSKEKIDIGSKCGENNGLTLPEILRNIECDEIEENLKHEEGDDGTDSDKLVSRVEQEPDKHVIQIDEEIVDDVKSEQTTTSVQA</sequence>
<proteinExistence type="inferred from homology"/>
<dbReference type="EMBL" id="JACGWN010000010">
    <property type="protein sequence ID" value="KAL0428413.1"/>
    <property type="molecule type" value="Genomic_DNA"/>
</dbReference>
<keyword evidence="6 8" id="KW-0472">Membrane</keyword>
<keyword evidence="3 8" id="KW-0808">Transferase</keyword>
<evidence type="ECO:0000259" key="9">
    <source>
        <dbReference type="Pfam" id="PF01529"/>
    </source>
</evidence>
<dbReference type="InterPro" id="IPR039859">
    <property type="entry name" value="PFA4/ZDH16/20/ERF2-like"/>
</dbReference>
<dbReference type="GO" id="GO:0006612">
    <property type="term" value="P:protein targeting to membrane"/>
    <property type="evidence" value="ECO:0007669"/>
    <property type="project" value="TreeGrafter"/>
</dbReference>
<comment type="similarity">
    <text evidence="2 8">Belongs to the DHHC palmitoyltransferase family.</text>
</comment>
<dbReference type="PROSITE" id="PS50216">
    <property type="entry name" value="DHHC"/>
    <property type="match status" value="1"/>
</dbReference>
<feature type="transmembrane region" description="Helical" evidence="8">
    <location>
        <begin position="235"/>
        <end position="257"/>
    </location>
</feature>
<evidence type="ECO:0000256" key="2">
    <source>
        <dbReference type="ARBA" id="ARBA00008574"/>
    </source>
</evidence>
<dbReference type="InterPro" id="IPR001594">
    <property type="entry name" value="Palmitoyltrfase_DHHC"/>
</dbReference>
<feature type="transmembrane region" description="Helical" evidence="8">
    <location>
        <begin position="36"/>
        <end position="58"/>
    </location>
</feature>
<feature type="transmembrane region" description="Helical" evidence="8">
    <location>
        <begin position="192"/>
        <end position="215"/>
    </location>
</feature>
<gene>
    <name evidence="10" type="ORF">Slati_3016100</name>
</gene>
<keyword evidence="4 8" id="KW-0812">Transmembrane</keyword>
<comment type="catalytic activity">
    <reaction evidence="8">
        <text>L-cysteinyl-[protein] + hexadecanoyl-CoA = S-hexadecanoyl-L-cysteinyl-[protein] + CoA</text>
        <dbReference type="Rhea" id="RHEA:36683"/>
        <dbReference type="Rhea" id="RHEA-COMP:10131"/>
        <dbReference type="Rhea" id="RHEA-COMP:11032"/>
        <dbReference type="ChEBI" id="CHEBI:29950"/>
        <dbReference type="ChEBI" id="CHEBI:57287"/>
        <dbReference type="ChEBI" id="CHEBI:57379"/>
        <dbReference type="ChEBI" id="CHEBI:74151"/>
        <dbReference type="EC" id="2.3.1.225"/>
    </reaction>
</comment>
<dbReference type="AlphaFoldDB" id="A0AAW2VGY1"/>
<evidence type="ECO:0000256" key="3">
    <source>
        <dbReference type="ARBA" id="ARBA00022679"/>
    </source>
</evidence>
<name>A0AAW2VGY1_9LAMI</name>
<evidence type="ECO:0000256" key="5">
    <source>
        <dbReference type="ARBA" id="ARBA00022989"/>
    </source>
</evidence>
<dbReference type="GO" id="GO:0005783">
    <property type="term" value="C:endoplasmic reticulum"/>
    <property type="evidence" value="ECO:0007669"/>
    <property type="project" value="TreeGrafter"/>
</dbReference>
<evidence type="ECO:0000256" key="1">
    <source>
        <dbReference type="ARBA" id="ARBA00004127"/>
    </source>
</evidence>
<keyword evidence="5 8" id="KW-1133">Transmembrane helix</keyword>
<evidence type="ECO:0000256" key="6">
    <source>
        <dbReference type="ARBA" id="ARBA00023136"/>
    </source>
</evidence>
<dbReference type="GO" id="GO:0005794">
    <property type="term" value="C:Golgi apparatus"/>
    <property type="evidence" value="ECO:0007669"/>
    <property type="project" value="TreeGrafter"/>
</dbReference>
<feature type="domain" description="Palmitoyltransferase DHHC" evidence="9">
    <location>
        <begin position="147"/>
        <end position="268"/>
    </location>
</feature>
<protein>
    <recommendedName>
        <fullName evidence="8">S-acyltransferase</fullName>
        <ecNumber evidence="8">2.3.1.225</ecNumber>
    </recommendedName>
    <alternativeName>
        <fullName evidence="8">Palmitoyltransferase</fullName>
    </alternativeName>
</protein>
<evidence type="ECO:0000256" key="8">
    <source>
        <dbReference type="RuleBase" id="RU079119"/>
    </source>
</evidence>
<dbReference type="PANTHER" id="PTHR22883:SF472">
    <property type="entry name" value="S-ACYLTRANSFERASE"/>
    <property type="match status" value="1"/>
</dbReference>
<reference evidence="10" key="1">
    <citation type="submission" date="2020-06" db="EMBL/GenBank/DDBJ databases">
        <authorList>
            <person name="Li T."/>
            <person name="Hu X."/>
            <person name="Zhang T."/>
            <person name="Song X."/>
            <person name="Zhang H."/>
            <person name="Dai N."/>
            <person name="Sheng W."/>
            <person name="Hou X."/>
            <person name="Wei L."/>
        </authorList>
    </citation>
    <scope>NUCLEOTIDE SEQUENCE</scope>
    <source>
        <strain evidence="10">KEN1</strain>
        <tissue evidence="10">Leaf</tissue>
    </source>
</reference>
<feature type="transmembrane region" description="Helical" evidence="8">
    <location>
        <begin position="70"/>
        <end position="92"/>
    </location>
</feature>
<comment type="caution">
    <text evidence="10">The sequence shown here is derived from an EMBL/GenBank/DDBJ whole genome shotgun (WGS) entry which is preliminary data.</text>
</comment>
<evidence type="ECO:0000256" key="4">
    <source>
        <dbReference type="ARBA" id="ARBA00022692"/>
    </source>
</evidence>
<dbReference type="Pfam" id="PF01529">
    <property type="entry name" value="DHHC"/>
    <property type="match status" value="1"/>
</dbReference>
<comment type="subcellular location">
    <subcellularLocation>
        <location evidence="1">Endomembrane system</location>
        <topology evidence="1">Multi-pass membrane protein</topology>
    </subcellularLocation>
</comment>
<accession>A0AAW2VGY1</accession>
<organism evidence="10">
    <name type="scientific">Sesamum latifolium</name>
    <dbReference type="NCBI Taxonomy" id="2727402"/>
    <lineage>
        <taxon>Eukaryota</taxon>
        <taxon>Viridiplantae</taxon>
        <taxon>Streptophyta</taxon>
        <taxon>Embryophyta</taxon>
        <taxon>Tracheophyta</taxon>
        <taxon>Spermatophyta</taxon>
        <taxon>Magnoliopsida</taxon>
        <taxon>eudicotyledons</taxon>
        <taxon>Gunneridae</taxon>
        <taxon>Pentapetalae</taxon>
        <taxon>asterids</taxon>
        <taxon>lamiids</taxon>
        <taxon>Lamiales</taxon>
        <taxon>Pedaliaceae</taxon>
        <taxon>Sesamum</taxon>
    </lineage>
</organism>
<keyword evidence="7 8" id="KW-0012">Acyltransferase</keyword>